<dbReference type="Proteomes" id="UP000033140">
    <property type="component" value="Unassembled WGS sequence"/>
</dbReference>
<evidence type="ECO:0000256" key="2">
    <source>
        <dbReference type="PIRSR" id="PIRSR605511-1"/>
    </source>
</evidence>
<evidence type="ECO:0000313" key="6">
    <source>
        <dbReference type="EMBL" id="GAO52726.1"/>
    </source>
</evidence>
<keyword evidence="3" id="KW-0862">Zinc</keyword>
<protein>
    <recommendedName>
        <fullName evidence="5">SMP-30/Gluconolactonase/LRE-like region domain-containing protein</fullName>
    </recommendedName>
</protein>
<organism evidence="6 7">
    <name type="scientific">Saitoella complicata (strain BCRC 22490 / CBS 7301 / JCM 7358 / NBRC 10748 / NRRL Y-17804)</name>
    <dbReference type="NCBI Taxonomy" id="698492"/>
    <lineage>
        <taxon>Eukaryota</taxon>
        <taxon>Fungi</taxon>
        <taxon>Dikarya</taxon>
        <taxon>Ascomycota</taxon>
        <taxon>Taphrinomycotina</taxon>
        <taxon>Taphrinomycotina incertae sedis</taxon>
        <taxon>Saitoella</taxon>
    </lineage>
</organism>
<feature type="domain" description="SMP-30/Gluconolactonase/LRE-like region" evidence="5">
    <location>
        <begin position="16"/>
        <end position="270"/>
    </location>
</feature>
<comment type="cofactor">
    <cofactor evidence="3">
        <name>Zn(2+)</name>
        <dbReference type="ChEBI" id="CHEBI:29105"/>
    </cofactor>
    <text evidence="3">Binds 1 divalent metal cation per subunit.</text>
</comment>
<sequence>MKNYTADIFLHTKTGLGEGIFYRHADDTLHFLDIKNKLIYRVSAAEGEKSLRYMTLQDNVGVFGEIEGEDGVYIVGAKSGVAKVDEETGKMEYLARYYEEGSEDAEKLRSNDGCIDPAGRLFVGTMADFPYEEESPKGHFFRYDPTTKALTKVFAPVQIPNGMGFSPDMKTFYFTESPEKAIYEFDYDSATGEVSNKRVFVKIDEGDDIVPDGACIDTDGNVWSALHGGAKVVCHSPGGVRIAEVSTPAKFPTCPCFGGKGMDTLFITSADEALETEEEKKQFGEGSGSVMRCKVAAKGLTATSSFSFIIERIARRTPFSQGQVGQIFPRVPAVRVVISQCTDDPTAYSNSLEAINPVQKRMAFNSKKSPAGHTIIIPFPLEEYLHLALSTHNYKLLQPPNFFPEVFRRAPTIRYISLYQGRKCMEAIGKTGLEKSKVMDVPLIWVKWFKGLVEDSNKRRETLTEYFGTATVVYNPAHEPEPESQLEQNETLVDRPNPPDMCQRLSKRDMDASIPITIAPLTINTTSARASIASLASSSSTTSQSPSRPKLRKSDPKLAMKKKASSSLLLKHANNLDLDLADVERELESLFGDTPLASRTSPTSPTSTISTTTNSANTSFSDGGWSTRATTPMGHVSGGVRVSVPRAEEWAELSFF</sequence>
<evidence type="ECO:0000313" key="7">
    <source>
        <dbReference type="Proteomes" id="UP000033140"/>
    </source>
</evidence>
<feature type="region of interest" description="Disordered" evidence="4">
    <location>
        <begin position="478"/>
        <end position="504"/>
    </location>
</feature>
<dbReference type="InterPro" id="IPR013658">
    <property type="entry name" value="SGL"/>
</dbReference>
<feature type="binding site" evidence="3">
    <location>
        <position position="111"/>
    </location>
    <ligand>
        <name>substrate</name>
    </ligand>
</feature>
<comment type="caution">
    <text evidence="6">The sequence shown here is derived from an EMBL/GenBank/DDBJ whole genome shotgun (WGS) entry which is preliminary data.</text>
</comment>
<dbReference type="SUPFAM" id="SSF63829">
    <property type="entry name" value="Calcium-dependent phosphotriesterase"/>
    <property type="match status" value="1"/>
</dbReference>
<dbReference type="PANTHER" id="PTHR10907:SF47">
    <property type="entry name" value="REGUCALCIN"/>
    <property type="match status" value="1"/>
</dbReference>
<dbReference type="Pfam" id="PF08450">
    <property type="entry name" value="SGL"/>
    <property type="match status" value="1"/>
</dbReference>
<reference evidence="6 7" key="1">
    <citation type="journal article" date="2011" name="J. Gen. Appl. Microbiol.">
        <title>Draft genome sequencing of the enigmatic yeast Saitoella complicata.</title>
        <authorList>
            <person name="Nishida H."/>
            <person name="Hamamoto M."/>
            <person name="Sugiyama J."/>
        </authorList>
    </citation>
    <scope>NUCLEOTIDE SEQUENCE [LARGE SCALE GENOMIC DNA]</scope>
    <source>
        <strain evidence="6 7">NRRL Y-17804</strain>
    </source>
</reference>
<dbReference type="AlphaFoldDB" id="A0A0E9NST4"/>
<dbReference type="PRINTS" id="PR01790">
    <property type="entry name" value="SMP30FAMILY"/>
</dbReference>
<feature type="region of interest" description="Disordered" evidence="4">
    <location>
        <begin position="594"/>
        <end position="632"/>
    </location>
</feature>
<reference evidence="6 7" key="2">
    <citation type="journal article" date="2014" name="J. Gen. Appl. Microbiol.">
        <title>The early diverging ascomycetous budding yeast Saitoella complicata has three histone deacetylases belonging to the Clr6, Hos2, and Rpd3 lineages.</title>
        <authorList>
            <person name="Nishida H."/>
            <person name="Matsumoto T."/>
            <person name="Kondo S."/>
            <person name="Hamamoto M."/>
            <person name="Yoshikawa H."/>
        </authorList>
    </citation>
    <scope>NUCLEOTIDE SEQUENCE [LARGE SCALE GENOMIC DNA]</scope>
    <source>
        <strain evidence="6 7">NRRL Y-17804</strain>
    </source>
</reference>
<evidence type="ECO:0000259" key="5">
    <source>
        <dbReference type="Pfam" id="PF08450"/>
    </source>
</evidence>
<feature type="binding site" evidence="3">
    <location>
        <position position="161"/>
    </location>
    <ligand>
        <name>a divalent metal cation</name>
        <dbReference type="ChEBI" id="CHEBI:60240"/>
    </ligand>
</feature>
<feature type="compositionally biased region" description="Low complexity" evidence="4">
    <location>
        <begin position="597"/>
        <end position="621"/>
    </location>
</feature>
<feature type="binding site" evidence="3">
    <location>
        <position position="109"/>
    </location>
    <ligand>
        <name>substrate</name>
    </ligand>
</feature>
<dbReference type="GO" id="GO:0005509">
    <property type="term" value="F:calcium ion binding"/>
    <property type="evidence" value="ECO:0007669"/>
    <property type="project" value="TreeGrafter"/>
</dbReference>
<dbReference type="EMBL" id="BACD03000083">
    <property type="protein sequence ID" value="GAO52726.1"/>
    <property type="molecule type" value="Genomic_DNA"/>
</dbReference>
<evidence type="ECO:0000256" key="4">
    <source>
        <dbReference type="SAM" id="MobiDB-lite"/>
    </source>
</evidence>
<keyword evidence="3" id="KW-0479">Metal-binding</keyword>
<dbReference type="InterPro" id="IPR011042">
    <property type="entry name" value="6-blade_b-propeller_TolB-like"/>
</dbReference>
<dbReference type="InterPro" id="IPR005511">
    <property type="entry name" value="SMP-30"/>
</dbReference>
<name>A0A0E9NST4_SAICN</name>
<feature type="region of interest" description="Disordered" evidence="4">
    <location>
        <begin position="536"/>
        <end position="559"/>
    </location>
</feature>
<evidence type="ECO:0000256" key="3">
    <source>
        <dbReference type="PIRSR" id="PIRSR605511-2"/>
    </source>
</evidence>
<proteinExistence type="inferred from homology"/>
<dbReference type="PANTHER" id="PTHR10907">
    <property type="entry name" value="REGUCALCIN"/>
    <property type="match status" value="1"/>
</dbReference>
<dbReference type="Gene3D" id="2.120.10.30">
    <property type="entry name" value="TolB, C-terminal domain"/>
    <property type="match status" value="1"/>
</dbReference>
<comment type="similarity">
    <text evidence="1">Belongs to the SMP-30/CGR1 family.</text>
</comment>
<accession>A0A0E9NST4</accession>
<reference evidence="6 7" key="3">
    <citation type="journal article" date="2015" name="Genome Announc.">
        <title>Draft Genome Sequence of the Archiascomycetous Yeast Saitoella complicata.</title>
        <authorList>
            <person name="Yamauchi K."/>
            <person name="Kondo S."/>
            <person name="Hamamoto M."/>
            <person name="Takahashi Y."/>
            <person name="Ogura Y."/>
            <person name="Hayashi T."/>
            <person name="Nishida H."/>
        </authorList>
    </citation>
    <scope>NUCLEOTIDE SEQUENCE [LARGE SCALE GENOMIC DNA]</scope>
    <source>
        <strain evidence="6 7">NRRL Y-17804</strain>
    </source>
</reference>
<dbReference type="STRING" id="698492.A0A0E9NST4"/>
<gene>
    <name evidence="6" type="ORF">G7K_6796-t1</name>
</gene>
<feature type="active site" description="Proton donor/acceptor" evidence="2">
    <location>
        <position position="212"/>
    </location>
</feature>
<keyword evidence="7" id="KW-1185">Reference proteome</keyword>
<evidence type="ECO:0000256" key="1">
    <source>
        <dbReference type="ARBA" id="ARBA00008853"/>
    </source>
</evidence>
<dbReference type="GO" id="GO:0004341">
    <property type="term" value="F:gluconolactonase activity"/>
    <property type="evidence" value="ECO:0007669"/>
    <property type="project" value="TreeGrafter"/>
</dbReference>
<feature type="compositionally biased region" description="Low complexity" evidence="4">
    <location>
        <begin position="536"/>
        <end position="547"/>
    </location>
</feature>
<feature type="binding site" evidence="3">
    <location>
        <position position="212"/>
    </location>
    <ligand>
        <name>a divalent metal cation</name>
        <dbReference type="ChEBI" id="CHEBI:60240"/>
    </ligand>
</feature>
<feature type="binding site" evidence="3">
    <location>
        <position position="18"/>
    </location>
    <ligand>
        <name>a divalent metal cation</name>
        <dbReference type="ChEBI" id="CHEBI:60240"/>
    </ligand>
</feature>